<dbReference type="PROSITE" id="PS00073">
    <property type="entry name" value="ACYL_COA_DH_2"/>
    <property type="match status" value="1"/>
</dbReference>
<dbReference type="FunFam" id="1.20.140.10:FF:000006">
    <property type="entry name" value="Glutaryl-CoA dehydrogenase, mitochondrial"/>
    <property type="match status" value="1"/>
</dbReference>
<dbReference type="InterPro" id="IPR009075">
    <property type="entry name" value="AcylCo_DH/oxidase_C"/>
</dbReference>
<dbReference type="Proteomes" id="UP000005870">
    <property type="component" value="Chromosome"/>
</dbReference>
<dbReference type="Gene3D" id="1.20.140.10">
    <property type="entry name" value="Butyryl-CoA Dehydrogenase, subunit A, domain 3"/>
    <property type="match status" value="1"/>
</dbReference>
<keyword evidence="5" id="KW-0809">Transit peptide</keyword>
<comment type="pathway">
    <text evidence="8">Amino-acid metabolism; tryptophan metabolism.</text>
</comment>
<dbReference type="KEGG" id="psd:DSC_09035"/>
<dbReference type="GO" id="GO:0033539">
    <property type="term" value="P:fatty acid beta-oxidation using acyl-CoA dehydrogenase"/>
    <property type="evidence" value="ECO:0007669"/>
    <property type="project" value="TreeGrafter"/>
</dbReference>
<evidence type="ECO:0000256" key="4">
    <source>
        <dbReference type="ARBA" id="ARBA00022827"/>
    </source>
</evidence>
<name>G7UVY8_PSEUP</name>
<evidence type="ECO:0000256" key="10">
    <source>
        <dbReference type="ARBA" id="ARBA00049493"/>
    </source>
</evidence>
<dbReference type="InterPro" id="IPR006089">
    <property type="entry name" value="Acyl-CoA_DH_CS"/>
</dbReference>
<organism evidence="15 16">
    <name type="scientific">Pseudoxanthomonas spadix (strain BD-a59)</name>
    <dbReference type="NCBI Taxonomy" id="1045855"/>
    <lineage>
        <taxon>Bacteria</taxon>
        <taxon>Pseudomonadati</taxon>
        <taxon>Pseudomonadota</taxon>
        <taxon>Gammaproteobacteria</taxon>
        <taxon>Lysobacterales</taxon>
        <taxon>Lysobacteraceae</taxon>
        <taxon>Pseudoxanthomonas</taxon>
    </lineage>
</organism>
<feature type="domain" description="Acyl-CoA oxidase/dehydrogenase middle" evidence="13">
    <location>
        <begin position="136"/>
        <end position="227"/>
    </location>
</feature>
<dbReference type="OrthoDB" id="9769473at2"/>
<evidence type="ECO:0000256" key="2">
    <source>
        <dbReference type="ARBA" id="ARBA00009347"/>
    </source>
</evidence>
<comment type="pathway">
    <text evidence="7">Amino-acid metabolism; lysine degradation.</text>
</comment>
<dbReference type="Pfam" id="PF02771">
    <property type="entry name" value="Acyl-CoA_dh_N"/>
    <property type="match status" value="1"/>
</dbReference>
<evidence type="ECO:0000256" key="6">
    <source>
        <dbReference type="ARBA" id="ARBA00023002"/>
    </source>
</evidence>
<dbReference type="RefSeq" id="WP_014160633.1">
    <property type="nucleotide sequence ID" value="NC_016147.2"/>
</dbReference>
<dbReference type="eggNOG" id="COG1960">
    <property type="taxonomic scope" value="Bacteria"/>
</dbReference>
<comment type="cofactor">
    <cofactor evidence="1 11">
        <name>FAD</name>
        <dbReference type="ChEBI" id="CHEBI:57692"/>
    </cofactor>
</comment>
<comment type="catalytic activity">
    <reaction evidence="10">
        <text>glutaryl-CoA + oxidized [electron-transfer flavoprotein] + 2 H(+) = (2E)-butenoyl-CoA + reduced [electron-transfer flavoprotein] + CO2</text>
        <dbReference type="Rhea" id="RHEA:13389"/>
        <dbReference type="Rhea" id="RHEA-COMP:10685"/>
        <dbReference type="Rhea" id="RHEA-COMP:10686"/>
        <dbReference type="ChEBI" id="CHEBI:15378"/>
        <dbReference type="ChEBI" id="CHEBI:16526"/>
        <dbReference type="ChEBI" id="CHEBI:57332"/>
        <dbReference type="ChEBI" id="CHEBI:57378"/>
        <dbReference type="ChEBI" id="CHEBI:57692"/>
        <dbReference type="ChEBI" id="CHEBI:58307"/>
        <dbReference type="EC" id="1.3.8.6"/>
    </reaction>
</comment>
<protein>
    <recommendedName>
        <fullName evidence="9">glutaryl-CoA dehydrogenase (ETF)</fullName>
        <ecNumber evidence="9">1.3.8.6</ecNumber>
    </recommendedName>
</protein>
<dbReference type="STRING" id="1045855.DSC_09035"/>
<evidence type="ECO:0000256" key="8">
    <source>
        <dbReference type="ARBA" id="ARBA00037927"/>
    </source>
</evidence>
<evidence type="ECO:0000256" key="1">
    <source>
        <dbReference type="ARBA" id="ARBA00001974"/>
    </source>
</evidence>
<sequence>MASKASFNWQDPLLLDQQLTDEERMVRDSARRFAADRLAPRVLQAFRHEQTDSAIFREMGETGLLGPTIPEAYGGSGLNYVCYGLIAREVERIDSGYRSMMSVQSSLVMVPIHEFGSEATRQKYLPSLASGQSIGCFGLTEPDHGSDPGAMISRARKVDGGYRLSGAKMWITNSPIADVFVVWAKDDAGQIRGFVLEKGWQGLSAPAIHGKVGLRASITGEIVMDNVFCPEENAFPEVRGLRGPFTCLNAARYGISWGALGAAEACWHTARQYTLDRKQFGRPLAQTQLIQKKLADMQTEITLGLQGCLRLGRMKDEGTAAVEITSIMKRNSCGKALDIARMARDMLGGNGISDEFGVARHLVNLEVVNTYEGTHDVHALILGRAQTGLQAFF</sequence>
<dbReference type="GO" id="GO:0004361">
    <property type="term" value="F:glutaryl-CoA dehydrogenase activity"/>
    <property type="evidence" value="ECO:0007669"/>
    <property type="project" value="UniProtKB-EC"/>
</dbReference>
<dbReference type="Pfam" id="PF02770">
    <property type="entry name" value="Acyl-CoA_dh_M"/>
    <property type="match status" value="1"/>
</dbReference>
<dbReference type="PANTHER" id="PTHR42807">
    <property type="entry name" value="GLUTARYL-COA DEHYDROGENASE, MITOCHONDRIAL"/>
    <property type="match status" value="1"/>
</dbReference>
<evidence type="ECO:0000256" key="9">
    <source>
        <dbReference type="ARBA" id="ARBA00039033"/>
    </source>
</evidence>
<accession>G7UVY8</accession>
<feature type="domain" description="Acyl-CoA dehydrogenase/oxidase N-terminal" evidence="14">
    <location>
        <begin position="20"/>
        <end position="132"/>
    </location>
</feature>
<dbReference type="GO" id="GO:0000062">
    <property type="term" value="F:fatty-acyl-CoA binding"/>
    <property type="evidence" value="ECO:0007669"/>
    <property type="project" value="TreeGrafter"/>
</dbReference>
<evidence type="ECO:0000259" key="14">
    <source>
        <dbReference type="Pfam" id="PF02771"/>
    </source>
</evidence>
<reference evidence="15 16" key="1">
    <citation type="journal article" date="2012" name="J. Bacteriol.">
        <title>Complete Genome Sequence of the BTEX-Degrading Bacterium Pseudoxanthomonas spadix BD-a59.</title>
        <authorList>
            <person name="Lee S.H."/>
            <person name="Jin H.M."/>
            <person name="Lee H.J."/>
            <person name="Kim J.M."/>
            <person name="Jeon C.O."/>
        </authorList>
    </citation>
    <scope>NUCLEOTIDE SEQUENCE [LARGE SCALE GENOMIC DNA]</scope>
    <source>
        <strain evidence="15 16">BD-a59</strain>
    </source>
</reference>
<keyword evidence="6 11" id="KW-0560">Oxidoreductase</keyword>
<feature type="domain" description="Acyl-CoA dehydrogenase/oxidase C-terminal" evidence="12">
    <location>
        <begin position="240"/>
        <end position="385"/>
    </location>
</feature>
<evidence type="ECO:0000259" key="12">
    <source>
        <dbReference type="Pfam" id="PF00441"/>
    </source>
</evidence>
<dbReference type="InterPro" id="IPR037069">
    <property type="entry name" value="AcylCoA_DH/ox_N_sf"/>
</dbReference>
<evidence type="ECO:0000313" key="16">
    <source>
        <dbReference type="Proteomes" id="UP000005870"/>
    </source>
</evidence>
<keyword evidence="16" id="KW-1185">Reference proteome</keyword>
<dbReference type="InterPro" id="IPR052033">
    <property type="entry name" value="Glutaryl-CoA_DH_mitochondrial"/>
</dbReference>
<dbReference type="HOGENOM" id="CLU_018204_8_0_6"/>
<dbReference type="PANTHER" id="PTHR42807:SF1">
    <property type="entry name" value="GLUTARYL-COA DEHYDROGENASE, MITOCHONDRIAL"/>
    <property type="match status" value="1"/>
</dbReference>
<evidence type="ECO:0000259" key="13">
    <source>
        <dbReference type="Pfam" id="PF02770"/>
    </source>
</evidence>
<dbReference type="InterPro" id="IPR013786">
    <property type="entry name" value="AcylCoA_DH/ox_N"/>
</dbReference>
<dbReference type="GO" id="GO:0050660">
    <property type="term" value="F:flavin adenine dinucleotide binding"/>
    <property type="evidence" value="ECO:0007669"/>
    <property type="project" value="InterPro"/>
</dbReference>
<evidence type="ECO:0000256" key="7">
    <source>
        <dbReference type="ARBA" id="ARBA00037899"/>
    </source>
</evidence>
<dbReference type="FunFam" id="1.10.540.10:FF:000003">
    <property type="entry name" value="glutaryl-CoA dehydrogenase, mitochondrial"/>
    <property type="match status" value="1"/>
</dbReference>
<dbReference type="GO" id="GO:0046949">
    <property type="term" value="P:fatty-acyl-CoA biosynthetic process"/>
    <property type="evidence" value="ECO:0007669"/>
    <property type="project" value="TreeGrafter"/>
</dbReference>
<dbReference type="AlphaFoldDB" id="G7UVY8"/>
<evidence type="ECO:0000256" key="3">
    <source>
        <dbReference type="ARBA" id="ARBA00022630"/>
    </source>
</evidence>
<keyword evidence="4 11" id="KW-0274">FAD</keyword>
<dbReference type="Gene3D" id="2.40.110.10">
    <property type="entry name" value="Butyryl-CoA Dehydrogenase, subunit A, domain 2"/>
    <property type="match status" value="1"/>
</dbReference>
<dbReference type="CDD" id="cd01151">
    <property type="entry name" value="GCD"/>
    <property type="match status" value="1"/>
</dbReference>
<gene>
    <name evidence="15" type="ordered locus">DSC_09035</name>
</gene>
<dbReference type="InterPro" id="IPR036250">
    <property type="entry name" value="AcylCo_DH-like_C"/>
</dbReference>
<proteinExistence type="inferred from homology"/>
<evidence type="ECO:0000256" key="11">
    <source>
        <dbReference type="RuleBase" id="RU362125"/>
    </source>
</evidence>
<comment type="similarity">
    <text evidence="2 11">Belongs to the acyl-CoA dehydrogenase family.</text>
</comment>
<dbReference type="EC" id="1.3.8.6" evidence="9"/>
<keyword evidence="3 11" id="KW-0285">Flavoprotein</keyword>
<evidence type="ECO:0000256" key="5">
    <source>
        <dbReference type="ARBA" id="ARBA00022946"/>
    </source>
</evidence>
<dbReference type="InterPro" id="IPR006091">
    <property type="entry name" value="Acyl-CoA_Oxase/DH_mid-dom"/>
</dbReference>
<dbReference type="InterPro" id="IPR009100">
    <property type="entry name" value="AcylCoA_DH/oxidase_NM_dom_sf"/>
</dbReference>
<dbReference type="SUPFAM" id="SSF47203">
    <property type="entry name" value="Acyl-CoA dehydrogenase C-terminal domain-like"/>
    <property type="match status" value="1"/>
</dbReference>
<dbReference type="EMBL" id="CP003093">
    <property type="protein sequence ID" value="AER56457.1"/>
    <property type="molecule type" value="Genomic_DNA"/>
</dbReference>
<dbReference type="Gene3D" id="1.10.540.10">
    <property type="entry name" value="Acyl-CoA dehydrogenase/oxidase, N-terminal domain"/>
    <property type="match status" value="1"/>
</dbReference>
<dbReference type="Pfam" id="PF00441">
    <property type="entry name" value="Acyl-CoA_dh_1"/>
    <property type="match status" value="1"/>
</dbReference>
<dbReference type="InterPro" id="IPR046373">
    <property type="entry name" value="Acyl-CoA_Oxase/DH_mid-dom_sf"/>
</dbReference>
<evidence type="ECO:0000313" key="15">
    <source>
        <dbReference type="EMBL" id="AER56457.1"/>
    </source>
</evidence>
<dbReference type="SUPFAM" id="SSF56645">
    <property type="entry name" value="Acyl-CoA dehydrogenase NM domain-like"/>
    <property type="match status" value="1"/>
</dbReference>